<dbReference type="Proteomes" id="UP000054262">
    <property type="component" value="Unassembled WGS sequence"/>
</dbReference>
<evidence type="ECO:0000313" key="8">
    <source>
        <dbReference type="Proteomes" id="UP000054262"/>
    </source>
</evidence>
<organism evidence="7 8">
    <name type="scientific">Methylophilales bacterium HTCC2181</name>
    <dbReference type="NCBI Taxonomy" id="383631"/>
    <lineage>
        <taxon>Bacteria</taxon>
        <taxon>Pseudomonadati</taxon>
        <taxon>Pseudomonadota</taxon>
        <taxon>Betaproteobacteria</taxon>
        <taxon>Nitrosomonadales</taxon>
        <taxon>OM43 clade</taxon>
    </lineage>
</organism>
<gene>
    <name evidence="7" type="ORF">MB2181_06340</name>
</gene>
<dbReference type="EMBL" id="AAUX01000001">
    <property type="protein sequence ID" value="EAV47675.1"/>
    <property type="molecule type" value="Genomic_DNA"/>
</dbReference>
<comment type="similarity">
    <text evidence="1 5">Belongs to the acetyltransferase family. RimI subfamily.</text>
</comment>
<dbReference type="SUPFAM" id="SSF55729">
    <property type="entry name" value="Acyl-CoA N-acyltransferases (Nat)"/>
    <property type="match status" value="1"/>
</dbReference>
<evidence type="ECO:0000256" key="3">
    <source>
        <dbReference type="ARBA" id="ARBA00022679"/>
    </source>
</evidence>
<dbReference type="NCBIfam" id="TIGR01575">
    <property type="entry name" value="rimI"/>
    <property type="match status" value="1"/>
</dbReference>
<dbReference type="OrthoDB" id="9796919at2"/>
<protein>
    <recommendedName>
        <fullName evidence="5">[Ribosomal protein bS18]-alanine N-acetyltransferase</fullName>
        <ecNumber evidence="5">2.3.1.266</ecNumber>
    </recommendedName>
</protein>
<dbReference type="InterPro" id="IPR050680">
    <property type="entry name" value="YpeA/RimI_acetyltransf"/>
</dbReference>
<dbReference type="Pfam" id="PF00583">
    <property type="entry name" value="Acetyltransf_1"/>
    <property type="match status" value="1"/>
</dbReference>
<proteinExistence type="inferred from homology"/>
<dbReference type="InterPro" id="IPR000182">
    <property type="entry name" value="GNAT_dom"/>
</dbReference>
<comment type="catalytic activity">
    <reaction evidence="5">
        <text>N-terminal L-alanyl-[ribosomal protein bS18] + acetyl-CoA = N-terminal N(alpha)-acetyl-L-alanyl-[ribosomal protein bS18] + CoA + H(+)</text>
        <dbReference type="Rhea" id="RHEA:43756"/>
        <dbReference type="Rhea" id="RHEA-COMP:10676"/>
        <dbReference type="Rhea" id="RHEA-COMP:10677"/>
        <dbReference type="ChEBI" id="CHEBI:15378"/>
        <dbReference type="ChEBI" id="CHEBI:57287"/>
        <dbReference type="ChEBI" id="CHEBI:57288"/>
        <dbReference type="ChEBI" id="CHEBI:64718"/>
        <dbReference type="ChEBI" id="CHEBI:83683"/>
        <dbReference type="EC" id="2.3.1.266"/>
    </reaction>
</comment>
<dbReference type="InterPro" id="IPR016181">
    <property type="entry name" value="Acyl_CoA_acyltransferase"/>
</dbReference>
<keyword evidence="8" id="KW-1185">Reference proteome</keyword>
<dbReference type="GO" id="GO:0005737">
    <property type="term" value="C:cytoplasm"/>
    <property type="evidence" value="ECO:0007669"/>
    <property type="project" value="UniProtKB-SubCell"/>
</dbReference>
<dbReference type="GO" id="GO:0008999">
    <property type="term" value="F:protein-N-terminal-alanine acetyltransferase activity"/>
    <property type="evidence" value="ECO:0007669"/>
    <property type="project" value="UniProtKB-EC"/>
</dbReference>
<dbReference type="PROSITE" id="PS51186">
    <property type="entry name" value="GNAT"/>
    <property type="match status" value="1"/>
</dbReference>
<dbReference type="CDD" id="cd04301">
    <property type="entry name" value="NAT_SF"/>
    <property type="match status" value="1"/>
</dbReference>
<dbReference type="PANTHER" id="PTHR43420">
    <property type="entry name" value="ACETYLTRANSFERASE"/>
    <property type="match status" value="1"/>
</dbReference>
<reference evidence="7 8" key="1">
    <citation type="submission" date="2006-11" db="EMBL/GenBank/DDBJ databases">
        <authorList>
            <person name="Giovannoni S."/>
            <person name="Vergin K."/>
            <person name="Ferriera S."/>
            <person name="Johnson J."/>
            <person name="Kravitz S."/>
            <person name="Beeson K."/>
            <person name="Sutton G."/>
            <person name="Rogers Y.-H."/>
            <person name="Friedman R."/>
            <person name="Frazier M."/>
            <person name="Venter J.C."/>
        </authorList>
    </citation>
    <scope>NUCLEOTIDE SEQUENCE [LARGE SCALE GENOMIC DNA]</scope>
    <source>
        <strain evidence="7 8">HTCC2181</strain>
    </source>
</reference>
<dbReference type="InterPro" id="IPR006464">
    <property type="entry name" value="AcTrfase_RimI/Ard1"/>
</dbReference>
<evidence type="ECO:0000259" key="6">
    <source>
        <dbReference type="PROSITE" id="PS51186"/>
    </source>
</evidence>
<sequence length="149" mass="16889">MNAPLVERDAEFGDLAIVVLIEKDVHFSPWTIQNFQDALAAKNIFKVFFLDDMIVGYYIALLASDECQILNIAIKKCQQNKGLGHYLINHVKDLSKSLYVASIFLEVRVSNIKAIKLYEKNGFNELGVRNNYYKTLNGTENGILMGLEL</sequence>
<comment type="function">
    <text evidence="5">Acetylates the N-terminal alanine of ribosomal protein bS18.</text>
</comment>
<feature type="domain" description="N-acetyltransferase" evidence="6">
    <location>
        <begin position="5"/>
        <end position="149"/>
    </location>
</feature>
<keyword evidence="2 5" id="KW-0963">Cytoplasm</keyword>
<dbReference type="Gene3D" id="3.40.630.30">
    <property type="match status" value="1"/>
</dbReference>
<comment type="caution">
    <text evidence="7">The sequence shown here is derived from an EMBL/GenBank/DDBJ whole genome shotgun (WGS) entry which is preliminary data.</text>
</comment>
<comment type="subcellular location">
    <subcellularLocation>
        <location evidence="5">Cytoplasm</location>
    </subcellularLocation>
</comment>
<evidence type="ECO:0000256" key="2">
    <source>
        <dbReference type="ARBA" id="ARBA00022490"/>
    </source>
</evidence>
<dbReference type="PANTHER" id="PTHR43420:SF44">
    <property type="entry name" value="ACETYLTRANSFERASE YPEA"/>
    <property type="match status" value="1"/>
</dbReference>
<dbReference type="AlphaFoldDB" id="A0P815"/>
<evidence type="ECO:0000256" key="4">
    <source>
        <dbReference type="ARBA" id="ARBA00023315"/>
    </source>
</evidence>
<dbReference type="EC" id="2.3.1.266" evidence="5"/>
<accession>A0P815</accession>
<keyword evidence="4" id="KW-0012">Acyltransferase</keyword>
<name>A0P815_9PROT</name>
<evidence type="ECO:0000256" key="1">
    <source>
        <dbReference type="ARBA" id="ARBA00005395"/>
    </source>
</evidence>
<keyword evidence="3 7" id="KW-0808">Transferase</keyword>
<evidence type="ECO:0000256" key="5">
    <source>
        <dbReference type="RuleBase" id="RU363094"/>
    </source>
</evidence>
<evidence type="ECO:0000313" key="7">
    <source>
        <dbReference type="EMBL" id="EAV47675.1"/>
    </source>
</evidence>